<dbReference type="Pfam" id="PF05267">
    <property type="entry name" value="DUF725"/>
    <property type="match status" value="1"/>
</dbReference>
<feature type="chain" id="PRO_5012182787" evidence="1">
    <location>
        <begin position="23"/>
        <end position="172"/>
    </location>
</feature>
<organism evidence="3">
    <name type="scientific">Haematobia irritans</name>
    <name type="common">Horn fly</name>
    <name type="synonym">Conops irritans</name>
    <dbReference type="NCBI Taxonomy" id="7368"/>
    <lineage>
        <taxon>Eukaryota</taxon>
        <taxon>Metazoa</taxon>
        <taxon>Ecdysozoa</taxon>
        <taxon>Arthropoda</taxon>
        <taxon>Hexapoda</taxon>
        <taxon>Insecta</taxon>
        <taxon>Pterygota</taxon>
        <taxon>Neoptera</taxon>
        <taxon>Endopterygota</taxon>
        <taxon>Diptera</taxon>
        <taxon>Brachycera</taxon>
        <taxon>Muscomorpha</taxon>
        <taxon>Muscoidea</taxon>
        <taxon>Muscidae</taxon>
        <taxon>Haematobia</taxon>
    </lineage>
</organism>
<keyword evidence="1" id="KW-0732">Signal</keyword>
<dbReference type="EMBL" id="GFDG01003120">
    <property type="protein sequence ID" value="JAV15679.1"/>
    <property type="molecule type" value="Transcribed_RNA"/>
</dbReference>
<protein>
    <submittedName>
        <fullName evidence="3">Putative secreted protein</fullName>
    </submittedName>
</protein>
<evidence type="ECO:0000259" key="2">
    <source>
        <dbReference type="Pfam" id="PF05267"/>
    </source>
</evidence>
<name>A0A1L8EAM0_HAEIR</name>
<dbReference type="InterPro" id="IPR007931">
    <property type="entry name" value="TsetseEP"/>
</dbReference>
<proteinExistence type="predicted"/>
<accession>A0A1L8EAM0</accession>
<feature type="domain" description="Protein TsetseEP" evidence="2">
    <location>
        <begin position="30"/>
        <end position="151"/>
    </location>
</feature>
<dbReference type="AlphaFoldDB" id="A0A1L8EAM0"/>
<evidence type="ECO:0000256" key="1">
    <source>
        <dbReference type="SAM" id="SignalP"/>
    </source>
</evidence>
<reference evidence="3" key="1">
    <citation type="submission" date="2017-01" db="EMBL/GenBank/DDBJ databases">
        <title>An insight into the sialome and mialome of the horn fly, Haematobia irritans.</title>
        <authorList>
            <person name="Breijo M."/>
            <person name="Boiani M."/>
            <person name="Ures X."/>
            <person name="Rocha S."/>
            <person name="Sequeira M."/>
            <person name="Ribeiro J.M."/>
        </authorList>
    </citation>
    <scope>NUCLEOTIDE SEQUENCE</scope>
</reference>
<evidence type="ECO:0000313" key="3">
    <source>
        <dbReference type="EMBL" id="JAV15679.1"/>
    </source>
</evidence>
<sequence>MDILFTGRNYLIFSFLLVWTQGSEISRVNLECFDSYTKEQHSNALTYKNSHLACGGAEAALRSRIKRLRMDIDVEFEKLILAKAAEDMCDNMRSCNDIPDSQGFLQCYSTTTLQAAKTSVTMHFNASSLVVELSENEDYQKDTMHCTLQAKKKYVEDWLDTYQRHLQCLSST</sequence>
<feature type="signal peptide" evidence="1">
    <location>
        <begin position="1"/>
        <end position="22"/>
    </location>
</feature>